<feature type="region of interest" description="Disordered" evidence="2">
    <location>
        <begin position="126"/>
        <end position="163"/>
    </location>
</feature>
<feature type="compositionally biased region" description="Low complexity" evidence="2">
    <location>
        <begin position="581"/>
        <end position="591"/>
    </location>
</feature>
<feature type="compositionally biased region" description="Polar residues" evidence="2">
    <location>
        <begin position="147"/>
        <end position="162"/>
    </location>
</feature>
<keyword evidence="1" id="KW-0863">Zinc-finger</keyword>
<keyword evidence="5" id="KW-1185">Reference proteome</keyword>
<accession>A0AAV1E0W5</accession>
<evidence type="ECO:0000259" key="3">
    <source>
        <dbReference type="PROSITE" id="PS50089"/>
    </source>
</evidence>
<feature type="compositionally biased region" description="Polar residues" evidence="2">
    <location>
        <begin position="247"/>
        <end position="259"/>
    </location>
</feature>
<protein>
    <submittedName>
        <fullName evidence="4">OLC1v1014526C1</fullName>
    </submittedName>
</protein>
<organism evidence="4 5">
    <name type="scientific">Oldenlandia corymbosa var. corymbosa</name>
    <dbReference type="NCBI Taxonomy" id="529605"/>
    <lineage>
        <taxon>Eukaryota</taxon>
        <taxon>Viridiplantae</taxon>
        <taxon>Streptophyta</taxon>
        <taxon>Embryophyta</taxon>
        <taxon>Tracheophyta</taxon>
        <taxon>Spermatophyta</taxon>
        <taxon>Magnoliopsida</taxon>
        <taxon>eudicotyledons</taxon>
        <taxon>Gunneridae</taxon>
        <taxon>Pentapetalae</taxon>
        <taxon>asterids</taxon>
        <taxon>lamiids</taxon>
        <taxon>Gentianales</taxon>
        <taxon>Rubiaceae</taxon>
        <taxon>Rubioideae</taxon>
        <taxon>Spermacoceae</taxon>
        <taxon>Hedyotis-Oldenlandia complex</taxon>
        <taxon>Oldenlandia</taxon>
    </lineage>
</organism>
<reference evidence="4" key="1">
    <citation type="submission" date="2023-03" db="EMBL/GenBank/DDBJ databases">
        <authorList>
            <person name="Julca I."/>
        </authorList>
    </citation>
    <scope>NUCLEOTIDE SEQUENCE</scope>
</reference>
<feature type="region of interest" description="Disordered" evidence="2">
    <location>
        <begin position="570"/>
        <end position="601"/>
    </location>
</feature>
<feature type="domain" description="RING-type" evidence="3">
    <location>
        <begin position="696"/>
        <end position="751"/>
    </location>
</feature>
<dbReference type="PANTHER" id="PTHR31150:SF19">
    <property type="entry name" value="RING-TYPE DOMAIN-CONTAINING PROTEIN"/>
    <property type="match status" value="1"/>
</dbReference>
<proteinExistence type="predicted"/>
<dbReference type="PROSITE" id="PS50089">
    <property type="entry name" value="ZF_RING_2"/>
    <property type="match status" value="1"/>
</dbReference>
<dbReference type="AlphaFoldDB" id="A0AAV1E0W5"/>
<feature type="region of interest" description="Disordered" evidence="2">
    <location>
        <begin position="247"/>
        <end position="271"/>
    </location>
</feature>
<keyword evidence="1" id="KW-0862">Zinc</keyword>
<name>A0AAV1E0W5_OLDCO</name>
<gene>
    <name evidence="4" type="ORF">OLC1_LOCUS20768</name>
</gene>
<feature type="region of interest" description="Disordered" evidence="2">
    <location>
        <begin position="1"/>
        <end position="21"/>
    </location>
</feature>
<dbReference type="InterPro" id="IPR001841">
    <property type="entry name" value="Znf_RING"/>
</dbReference>
<dbReference type="PANTHER" id="PTHR31150">
    <property type="entry name" value="EXPRESSED PROTEIN"/>
    <property type="match status" value="1"/>
</dbReference>
<evidence type="ECO:0000256" key="1">
    <source>
        <dbReference type="PROSITE-ProRule" id="PRU00175"/>
    </source>
</evidence>
<dbReference type="SUPFAM" id="SSF57850">
    <property type="entry name" value="RING/U-box"/>
    <property type="match status" value="1"/>
</dbReference>
<sequence>MGFGRRNDEPNPPVPLQDHGQGAFQIREGGGVDGGQVYPAAPNGSTVQFMPTPNACPAISSYQSMHGMYQSYPYDPSIRSNSMIGVTGPNYLQSPQFDPSFVAVRGGLRKLDGCLSGLQSSQINRNVVPNQGSSAGGYQRKGEAEASTANWPSQITPSSSNLGCGASIPNQDADIVLVGVKNDINSSDIDAGKVDGSFLTLGRGSNTEGKTQGGFHPREVARNLGEAVGSRSSNSYIRPATNVYHNSTNDLSSFNSNSESRTKRKFDSREVSRRLGEAPVLRAYPVDDGVMQAATVDPYFGRQLPGPFKQRHIIENGCDSTDVLDNSIGKDYLQQFYTYPQGGPPPSTLRLDNTYSGLPPSGYTRPPDLASESSQHAWIANPPTRDLLGISDPGDVTSSLVCNSSSARGSYVTRDYLGVSTCPSKGNAMQAAGSGPQSTGRFPSTLGANSVHAFGSAGIPITQSSPNVPAMGAPFPRRLGVQLNDTSAGAPAAIQSYNQSLLSMSMASQTNSVSRYPSRDPRASQAANFVPAPVSGHYQARLPTQSSLQMPSFMTGTGLVQQAPSPVLVPQSPSPVPVPQVPSQAPVPQAPGRIPVPQAPGRIPVILPRGMHSPGQMYSNFRPGGPSQVYGRGDYQSLKRKANESARVLSWGQKKRFIPVPPHSVMGIPIDPSTPAHIKWTGSDNPSRSEPSGYKCLLCKRDLSFAPEGLDSQSVNPLAVAVLPCGHTFHEHCLEIITPDDQARDPPCIPCAIGEK</sequence>
<evidence type="ECO:0000313" key="4">
    <source>
        <dbReference type="EMBL" id="CAI9113841.1"/>
    </source>
</evidence>
<evidence type="ECO:0000313" key="5">
    <source>
        <dbReference type="Proteomes" id="UP001161247"/>
    </source>
</evidence>
<feature type="region of interest" description="Disordered" evidence="2">
    <location>
        <begin position="339"/>
        <end position="373"/>
    </location>
</feature>
<dbReference type="Proteomes" id="UP001161247">
    <property type="component" value="Chromosome 7"/>
</dbReference>
<dbReference type="EMBL" id="OX459124">
    <property type="protein sequence ID" value="CAI9113841.1"/>
    <property type="molecule type" value="Genomic_DNA"/>
</dbReference>
<evidence type="ECO:0000256" key="2">
    <source>
        <dbReference type="SAM" id="MobiDB-lite"/>
    </source>
</evidence>
<dbReference type="GO" id="GO:0008270">
    <property type="term" value="F:zinc ion binding"/>
    <property type="evidence" value="ECO:0007669"/>
    <property type="project" value="UniProtKB-KW"/>
</dbReference>
<keyword evidence="1" id="KW-0479">Metal-binding</keyword>